<dbReference type="Proteomes" id="UP000036367">
    <property type="component" value="Unassembled WGS sequence"/>
</dbReference>
<feature type="domain" description="RNA polymerase sigma-70 region 2" evidence="5">
    <location>
        <begin position="15"/>
        <end position="82"/>
    </location>
</feature>
<evidence type="ECO:0000256" key="1">
    <source>
        <dbReference type="ARBA" id="ARBA00010641"/>
    </source>
</evidence>
<comment type="caution">
    <text evidence="7">The sequence shown here is derived from an EMBL/GenBank/DDBJ whole genome shotgun (WGS) entry which is preliminary data.</text>
</comment>
<dbReference type="GO" id="GO:0006352">
    <property type="term" value="P:DNA-templated transcription initiation"/>
    <property type="evidence" value="ECO:0007669"/>
    <property type="project" value="InterPro"/>
</dbReference>
<keyword evidence="8" id="KW-1185">Reference proteome</keyword>
<name>A0A0J1BK54_RHOIS</name>
<keyword evidence="3" id="KW-0731">Sigma factor</keyword>
<dbReference type="SUPFAM" id="SSF88946">
    <property type="entry name" value="Sigma2 domain of RNA polymerase sigma factors"/>
    <property type="match status" value="1"/>
</dbReference>
<evidence type="ECO:0000259" key="5">
    <source>
        <dbReference type="Pfam" id="PF04542"/>
    </source>
</evidence>
<dbReference type="GO" id="GO:0016987">
    <property type="term" value="F:sigma factor activity"/>
    <property type="evidence" value="ECO:0007669"/>
    <property type="project" value="UniProtKB-KW"/>
</dbReference>
<dbReference type="GO" id="GO:0003677">
    <property type="term" value="F:DNA binding"/>
    <property type="evidence" value="ECO:0007669"/>
    <property type="project" value="InterPro"/>
</dbReference>
<dbReference type="Gene3D" id="1.10.10.10">
    <property type="entry name" value="Winged helix-like DNA-binding domain superfamily/Winged helix DNA-binding domain"/>
    <property type="match status" value="1"/>
</dbReference>
<feature type="domain" description="RNA polymerase sigma factor 70 region 4 type 2" evidence="6">
    <location>
        <begin position="111"/>
        <end position="163"/>
    </location>
</feature>
<dbReference type="OrthoDB" id="6383365at2"/>
<dbReference type="InterPro" id="IPR039425">
    <property type="entry name" value="RNA_pol_sigma-70-like"/>
</dbReference>
<keyword evidence="4" id="KW-0804">Transcription</keyword>
<proteinExistence type="inferred from homology"/>
<dbReference type="STRING" id="595434.RISK_000712"/>
<dbReference type="PANTHER" id="PTHR43133">
    <property type="entry name" value="RNA POLYMERASE ECF-TYPE SIGMA FACTO"/>
    <property type="match status" value="1"/>
</dbReference>
<evidence type="ECO:0000256" key="4">
    <source>
        <dbReference type="ARBA" id="ARBA00023163"/>
    </source>
</evidence>
<dbReference type="PANTHER" id="PTHR43133:SF51">
    <property type="entry name" value="RNA POLYMERASE SIGMA FACTOR"/>
    <property type="match status" value="1"/>
</dbReference>
<dbReference type="RefSeq" id="WP_047812773.1">
    <property type="nucleotide sequence ID" value="NZ_LECT01000007.1"/>
</dbReference>
<dbReference type="EMBL" id="LECT01000007">
    <property type="protein sequence ID" value="KLU06911.1"/>
    <property type="molecule type" value="Genomic_DNA"/>
</dbReference>
<evidence type="ECO:0000256" key="2">
    <source>
        <dbReference type="ARBA" id="ARBA00023015"/>
    </source>
</evidence>
<sequence length="177" mass="20579">MDEESADKHELFLTLFTANEAAIRAFVRRLVPTRQDTADVMQGITLVLWRKFDQLDDRDGFRKWAFRVARYESLGWLRDKGRDRHVLSEDLLHLVAEEATRDESWLAAQRDALDQCLEKLPQPNRQLVLAAYAPEAEIQQVAQRSGRTVGAFYQWLHRIRLQLVECTRRTLGTEGLS</sequence>
<dbReference type="Gene3D" id="1.10.1740.10">
    <property type="match status" value="1"/>
</dbReference>
<protein>
    <submittedName>
        <fullName evidence="7">Transcriptional control</fullName>
    </submittedName>
</protein>
<dbReference type="Pfam" id="PF08281">
    <property type="entry name" value="Sigma70_r4_2"/>
    <property type="match status" value="1"/>
</dbReference>
<dbReference type="InterPro" id="IPR036388">
    <property type="entry name" value="WH-like_DNA-bd_sf"/>
</dbReference>
<evidence type="ECO:0000256" key="3">
    <source>
        <dbReference type="ARBA" id="ARBA00023082"/>
    </source>
</evidence>
<evidence type="ECO:0000313" key="7">
    <source>
        <dbReference type="EMBL" id="KLU06911.1"/>
    </source>
</evidence>
<dbReference type="InterPro" id="IPR013325">
    <property type="entry name" value="RNA_pol_sigma_r2"/>
</dbReference>
<dbReference type="SUPFAM" id="SSF88659">
    <property type="entry name" value="Sigma3 and sigma4 domains of RNA polymerase sigma factors"/>
    <property type="match status" value="1"/>
</dbReference>
<dbReference type="InterPro" id="IPR007627">
    <property type="entry name" value="RNA_pol_sigma70_r2"/>
</dbReference>
<dbReference type="InterPro" id="IPR014331">
    <property type="entry name" value="RNA_pol_sigma70_ECF_RHOBA"/>
</dbReference>
<dbReference type="AlphaFoldDB" id="A0A0J1BK54"/>
<dbReference type="InterPro" id="IPR014284">
    <property type="entry name" value="RNA_pol_sigma-70_dom"/>
</dbReference>
<dbReference type="NCBIfam" id="TIGR02937">
    <property type="entry name" value="sigma70-ECF"/>
    <property type="match status" value="1"/>
</dbReference>
<organism evidence="7 8">
    <name type="scientific">Rhodopirellula islandica</name>
    <dbReference type="NCBI Taxonomy" id="595434"/>
    <lineage>
        <taxon>Bacteria</taxon>
        <taxon>Pseudomonadati</taxon>
        <taxon>Planctomycetota</taxon>
        <taxon>Planctomycetia</taxon>
        <taxon>Pirellulales</taxon>
        <taxon>Pirellulaceae</taxon>
        <taxon>Rhodopirellula</taxon>
    </lineage>
</organism>
<keyword evidence="2" id="KW-0805">Transcription regulation</keyword>
<evidence type="ECO:0000259" key="6">
    <source>
        <dbReference type="Pfam" id="PF08281"/>
    </source>
</evidence>
<accession>A0A0J1BK54</accession>
<gene>
    <name evidence="7" type="ORF">RISK_000712</name>
</gene>
<dbReference type="PATRIC" id="fig|595434.4.peg.689"/>
<evidence type="ECO:0000313" key="8">
    <source>
        <dbReference type="Proteomes" id="UP000036367"/>
    </source>
</evidence>
<dbReference type="InterPro" id="IPR013249">
    <property type="entry name" value="RNA_pol_sigma70_r4_t2"/>
</dbReference>
<reference evidence="7" key="1">
    <citation type="submission" date="2015-05" db="EMBL/GenBank/DDBJ databases">
        <title>Permanent draft genome of Rhodopirellula islandicus K833.</title>
        <authorList>
            <person name="Kizina J."/>
            <person name="Richter M."/>
            <person name="Glockner F.O."/>
            <person name="Harder J."/>
        </authorList>
    </citation>
    <scope>NUCLEOTIDE SEQUENCE [LARGE SCALE GENOMIC DNA]</scope>
    <source>
        <strain evidence="7">K833</strain>
    </source>
</reference>
<dbReference type="Pfam" id="PF04542">
    <property type="entry name" value="Sigma70_r2"/>
    <property type="match status" value="1"/>
</dbReference>
<dbReference type="InterPro" id="IPR013324">
    <property type="entry name" value="RNA_pol_sigma_r3/r4-like"/>
</dbReference>
<dbReference type="NCBIfam" id="TIGR02989">
    <property type="entry name" value="Sig-70_gvs1"/>
    <property type="match status" value="1"/>
</dbReference>
<comment type="similarity">
    <text evidence="1">Belongs to the sigma-70 factor family. ECF subfamily.</text>
</comment>